<keyword evidence="3" id="KW-1185">Reference proteome</keyword>
<feature type="signal peptide" evidence="1">
    <location>
        <begin position="1"/>
        <end position="17"/>
    </location>
</feature>
<dbReference type="EMBL" id="KV418011">
    <property type="protein sequence ID" value="KZP03735.1"/>
    <property type="molecule type" value="Genomic_DNA"/>
</dbReference>
<protein>
    <submittedName>
        <fullName evidence="2">Uncharacterized protein</fullName>
    </submittedName>
</protein>
<name>A0A167U9W2_9AGAM</name>
<feature type="chain" id="PRO_5007892932" evidence="1">
    <location>
        <begin position="18"/>
        <end position="166"/>
    </location>
</feature>
<keyword evidence="1" id="KW-0732">Signal</keyword>
<dbReference type="Proteomes" id="UP000076532">
    <property type="component" value="Unassembled WGS sequence"/>
</dbReference>
<sequence length="166" mass="17877">MLLLLLVYHLFQEYANALPITLTDAADSISPSPCLDIRHCRQISDIVIGCVSTVFACTWVSLHNNVPPPGWSARQKWGDRIGLAVIALVLPEVVVVMAGTECFVVMGRGDFFQINAFITWVGKAMGKAYPTAASLASAAPTPAIPADERCEWAFVLSILVSLIGCT</sequence>
<dbReference type="PANTHER" id="PTHR35043:SF7">
    <property type="entry name" value="TRANSCRIPTION FACTOR DOMAIN-CONTAINING PROTEIN"/>
    <property type="match status" value="1"/>
</dbReference>
<organism evidence="2 3">
    <name type="scientific">Athelia psychrophila</name>
    <dbReference type="NCBI Taxonomy" id="1759441"/>
    <lineage>
        <taxon>Eukaryota</taxon>
        <taxon>Fungi</taxon>
        <taxon>Dikarya</taxon>
        <taxon>Basidiomycota</taxon>
        <taxon>Agaricomycotina</taxon>
        <taxon>Agaricomycetes</taxon>
        <taxon>Agaricomycetidae</taxon>
        <taxon>Atheliales</taxon>
        <taxon>Atheliaceae</taxon>
        <taxon>Athelia</taxon>
    </lineage>
</organism>
<dbReference type="OrthoDB" id="9451547at2759"/>
<dbReference type="AlphaFoldDB" id="A0A167U9W2"/>
<reference evidence="2 3" key="1">
    <citation type="journal article" date="2016" name="Mol. Biol. Evol.">
        <title>Comparative Genomics of Early-Diverging Mushroom-Forming Fungi Provides Insights into the Origins of Lignocellulose Decay Capabilities.</title>
        <authorList>
            <person name="Nagy L.G."/>
            <person name="Riley R."/>
            <person name="Tritt A."/>
            <person name="Adam C."/>
            <person name="Daum C."/>
            <person name="Floudas D."/>
            <person name="Sun H."/>
            <person name="Yadav J.S."/>
            <person name="Pangilinan J."/>
            <person name="Larsson K.H."/>
            <person name="Matsuura K."/>
            <person name="Barry K."/>
            <person name="Labutti K."/>
            <person name="Kuo R."/>
            <person name="Ohm R.A."/>
            <person name="Bhattacharya S.S."/>
            <person name="Shirouzu T."/>
            <person name="Yoshinaga Y."/>
            <person name="Martin F.M."/>
            <person name="Grigoriev I.V."/>
            <person name="Hibbett D.S."/>
        </authorList>
    </citation>
    <scope>NUCLEOTIDE SEQUENCE [LARGE SCALE GENOMIC DNA]</scope>
    <source>
        <strain evidence="2 3">CBS 109695</strain>
    </source>
</reference>
<gene>
    <name evidence="2" type="ORF">FIBSPDRAFT_968735</name>
</gene>
<evidence type="ECO:0000256" key="1">
    <source>
        <dbReference type="SAM" id="SignalP"/>
    </source>
</evidence>
<evidence type="ECO:0000313" key="2">
    <source>
        <dbReference type="EMBL" id="KZP03735.1"/>
    </source>
</evidence>
<dbReference type="PANTHER" id="PTHR35043">
    <property type="entry name" value="TRANSCRIPTION FACTOR DOMAIN-CONTAINING PROTEIN"/>
    <property type="match status" value="1"/>
</dbReference>
<proteinExistence type="predicted"/>
<evidence type="ECO:0000313" key="3">
    <source>
        <dbReference type="Proteomes" id="UP000076532"/>
    </source>
</evidence>
<dbReference type="STRING" id="436010.A0A167U9W2"/>
<accession>A0A167U9W2</accession>